<dbReference type="Pfam" id="PF02837">
    <property type="entry name" value="Glyco_hydro_2_N"/>
    <property type="match status" value="1"/>
</dbReference>
<dbReference type="GO" id="GO:0005990">
    <property type="term" value="P:lactose catabolic process"/>
    <property type="evidence" value="ECO:0007669"/>
    <property type="project" value="TreeGrafter"/>
</dbReference>
<dbReference type="SUPFAM" id="SSF49303">
    <property type="entry name" value="beta-Galactosidase/glucuronidase domain"/>
    <property type="match status" value="2"/>
</dbReference>
<protein>
    <recommendedName>
        <fullName evidence="3">beta-galactosidase</fullName>
        <ecNumber evidence="3">3.2.1.23</ecNumber>
    </recommendedName>
    <alternativeName>
        <fullName evidence="6">Lactase</fullName>
    </alternativeName>
</protein>
<dbReference type="GO" id="GO:0004565">
    <property type="term" value="F:beta-galactosidase activity"/>
    <property type="evidence" value="ECO:0007669"/>
    <property type="project" value="UniProtKB-EC"/>
</dbReference>
<dbReference type="SUPFAM" id="SSF51445">
    <property type="entry name" value="(Trans)glycosidases"/>
    <property type="match status" value="1"/>
</dbReference>
<dbReference type="InterPro" id="IPR013783">
    <property type="entry name" value="Ig-like_fold"/>
</dbReference>
<evidence type="ECO:0000256" key="6">
    <source>
        <dbReference type="ARBA" id="ARBA00032230"/>
    </source>
</evidence>
<dbReference type="PRINTS" id="PR00132">
    <property type="entry name" value="GLHYDRLASE2"/>
</dbReference>
<dbReference type="EMBL" id="VSSQ01005020">
    <property type="protein sequence ID" value="MPM27546.1"/>
    <property type="molecule type" value="Genomic_DNA"/>
</dbReference>
<dbReference type="InterPro" id="IPR011013">
    <property type="entry name" value="Gal_mutarotase_sf_dom"/>
</dbReference>
<keyword evidence="4 8" id="KW-0378">Hydrolase</keyword>
<dbReference type="AlphaFoldDB" id="A0A644YGB3"/>
<accession>A0A644YGB3</accession>
<dbReference type="InterPro" id="IPR050347">
    <property type="entry name" value="Bact_Beta-galactosidase"/>
</dbReference>
<dbReference type="Gene3D" id="2.60.120.260">
    <property type="entry name" value="Galactose-binding domain-like"/>
    <property type="match status" value="1"/>
</dbReference>
<evidence type="ECO:0000259" key="7">
    <source>
        <dbReference type="SMART" id="SM01038"/>
    </source>
</evidence>
<dbReference type="SUPFAM" id="SSF49785">
    <property type="entry name" value="Galactose-binding domain-like"/>
    <property type="match status" value="1"/>
</dbReference>
<evidence type="ECO:0000256" key="4">
    <source>
        <dbReference type="ARBA" id="ARBA00022801"/>
    </source>
</evidence>
<dbReference type="PANTHER" id="PTHR46323:SF2">
    <property type="entry name" value="BETA-GALACTOSIDASE"/>
    <property type="match status" value="1"/>
</dbReference>
<dbReference type="InterPro" id="IPR006104">
    <property type="entry name" value="Glyco_hydro_2_N"/>
</dbReference>
<dbReference type="InterPro" id="IPR014718">
    <property type="entry name" value="GH-type_carb-bd"/>
</dbReference>
<dbReference type="Gene3D" id="2.60.40.10">
    <property type="entry name" value="Immunoglobulins"/>
    <property type="match status" value="2"/>
</dbReference>
<proteinExistence type="inferred from homology"/>
<evidence type="ECO:0000256" key="3">
    <source>
        <dbReference type="ARBA" id="ARBA00012756"/>
    </source>
</evidence>
<evidence type="ECO:0000256" key="5">
    <source>
        <dbReference type="ARBA" id="ARBA00023295"/>
    </source>
</evidence>
<dbReference type="Gene3D" id="3.20.20.80">
    <property type="entry name" value="Glycosidases"/>
    <property type="match status" value="1"/>
</dbReference>
<dbReference type="Pfam" id="PF02929">
    <property type="entry name" value="Bgal_small_N"/>
    <property type="match status" value="1"/>
</dbReference>
<dbReference type="SMART" id="SM01038">
    <property type="entry name" value="Bgal_small_N"/>
    <property type="match status" value="1"/>
</dbReference>
<comment type="caution">
    <text evidence="8">The sequence shown here is derived from an EMBL/GenBank/DDBJ whole genome shotgun (WGS) entry which is preliminary data.</text>
</comment>
<comment type="similarity">
    <text evidence="2">Belongs to the glycosyl hydrolase 2 family.</text>
</comment>
<sequence length="913" mass="102887">MQYPFPVNPPEIPDNNPVGAYSRVFTLGADFTSRELYINFDGVSSAYYLYINGRYVGYSTVSHSTSEFFVSPFVKSGENRITVIVMKWCVFSYLEDQDMWRLSGIFRDVYLLAHAKEHITDVRIKTDYDDDGDLPLGKLTIELKSCPASLLASEIVLENQNGAVLWSGKCPPNESISIVLPGVSPWSDESPVLYNLYITHSDEIILQRIGFKSVSIVGGAVMINGRYVKAKGVNRHDSDPLRGYAVSVSDMRRDLLIMKRFNVNMIRTSHYPPDPRLPEMCDELGIYLVDEADLEAHGMQTDGRWNELSDSPEWKNAFVDRAQRLYERDKNRAGIVFWSLGNESGCGANHYAMRDYILSRDMSAIIHYEGSCLRYSDEFTSLSPLESTMYPSIEMIRSYLSDPKFDKPYFMCEYCHAMGNGPGDIAAYWAEIENNDRFFGGCIWEFCDHALIYPRESEKYNYGGDFGDFPNDGNFCVDGLVFPDRTPHTGFLEAKQAYAPVKFMYDEAVNELTIVSKKYFTSLDGVSLYINAERNGLKIYETRIYEVEIPALGSAVYRLPPMPEMKDVGEYYLNIFLLEEKGREWRAPGEGICSYQKHLKSVPELSDASLTVYGNTVCITVARGDDNLLTVIKAGEAEYVFDESGGMITRLTYEGKKLICAPVKLQIWRAPTDNDRNIVNEWKHFGFDKARKRVHGVSMIHCGDSSVAFSSEISLLCETKPYILKAHLITEVSADGSALILAEADISPDAPFLPRFGFEFVSPGENGRMEYFGMGPYESYEDKRLASRMGLFASDVKDNFIPYIKPQETGSHFGVRYAAVKDVYGTGMKITPCSETQSFSFNALPYSPEAISSASHNKELRSDGNIYISADYRVSGIGSNSCGPKLDPRYRITEKHISFGVRIEGKHGLILNM</sequence>
<evidence type="ECO:0000313" key="8">
    <source>
        <dbReference type="EMBL" id="MPM27546.1"/>
    </source>
</evidence>
<evidence type="ECO:0000256" key="1">
    <source>
        <dbReference type="ARBA" id="ARBA00001412"/>
    </source>
</evidence>
<dbReference type="Pfam" id="PF02836">
    <property type="entry name" value="Glyco_hydro_2_C"/>
    <property type="match status" value="1"/>
</dbReference>
<dbReference type="GO" id="GO:0009341">
    <property type="term" value="C:beta-galactosidase complex"/>
    <property type="evidence" value="ECO:0007669"/>
    <property type="project" value="InterPro"/>
</dbReference>
<name>A0A644YGB3_9ZZZZ</name>
<dbReference type="InterPro" id="IPR006101">
    <property type="entry name" value="Glyco_hydro_2"/>
</dbReference>
<dbReference type="EC" id="3.2.1.23" evidence="3"/>
<dbReference type="InterPro" id="IPR006103">
    <property type="entry name" value="Glyco_hydro_2_cat"/>
</dbReference>
<dbReference type="SUPFAM" id="SSF74650">
    <property type="entry name" value="Galactose mutarotase-like"/>
    <property type="match status" value="1"/>
</dbReference>
<dbReference type="InterPro" id="IPR004199">
    <property type="entry name" value="B-gal_small/dom_5"/>
</dbReference>
<dbReference type="InterPro" id="IPR017853">
    <property type="entry name" value="GH"/>
</dbReference>
<reference evidence="8" key="1">
    <citation type="submission" date="2019-08" db="EMBL/GenBank/DDBJ databases">
        <authorList>
            <person name="Kucharzyk K."/>
            <person name="Murdoch R.W."/>
            <person name="Higgins S."/>
            <person name="Loffler F."/>
        </authorList>
    </citation>
    <scope>NUCLEOTIDE SEQUENCE</scope>
</reference>
<comment type="catalytic activity">
    <reaction evidence="1">
        <text>Hydrolysis of terminal non-reducing beta-D-galactose residues in beta-D-galactosides.</text>
        <dbReference type="EC" id="3.2.1.23"/>
    </reaction>
</comment>
<dbReference type="Gene3D" id="2.70.98.10">
    <property type="match status" value="1"/>
</dbReference>
<dbReference type="GO" id="GO:0030246">
    <property type="term" value="F:carbohydrate binding"/>
    <property type="evidence" value="ECO:0007669"/>
    <property type="project" value="InterPro"/>
</dbReference>
<feature type="domain" description="Beta galactosidase small chain/" evidence="7">
    <location>
        <begin position="631"/>
        <end position="904"/>
    </location>
</feature>
<dbReference type="InterPro" id="IPR008979">
    <property type="entry name" value="Galactose-bd-like_sf"/>
</dbReference>
<gene>
    <name evidence="8" type="primary">ebgA_3</name>
    <name evidence="8" type="ORF">SDC9_74058</name>
</gene>
<keyword evidence="5 8" id="KW-0326">Glycosidase</keyword>
<dbReference type="PANTHER" id="PTHR46323">
    <property type="entry name" value="BETA-GALACTOSIDASE"/>
    <property type="match status" value="1"/>
</dbReference>
<dbReference type="InterPro" id="IPR036156">
    <property type="entry name" value="Beta-gal/glucu_dom_sf"/>
</dbReference>
<organism evidence="8">
    <name type="scientific">bioreactor metagenome</name>
    <dbReference type="NCBI Taxonomy" id="1076179"/>
    <lineage>
        <taxon>unclassified sequences</taxon>
        <taxon>metagenomes</taxon>
        <taxon>ecological metagenomes</taxon>
    </lineage>
</organism>
<evidence type="ECO:0000256" key="2">
    <source>
        <dbReference type="ARBA" id="ARBA00007401"/>
    </source>
</evidence>